<evidence type="ECO:0000256" key="1">
    <source>
        <dbReference type="SAM" id="SignalP"/>
    </source>
</evidence>
<accession>A0A1H1KTG0</accession>
<name>A0A1H1KTG0_9FLAO</name>
<reference evidence="2 3" key="1">
    <citation type="submission" date="2016-10" db="EMBL/GenBank/DDBJ databases">
        <authorList>
            <person name="Varghese N."/>
            <person name="Submissions S."/>
        </authorList>
    </citation>
    <scope>NUCLEOTIDE SEQUENCE [LARGE SCALE GENOMIC DNA]</scope>
    <source>
        <strain evidence="2 3">Mar_2010_102</strain>
    </source>
</reference>
<dbReference type="AlphaFoldDB" id="A0A1H1KTG0"/>
<sequence length="254" mass="29315">MKSIYTVLSAVMLILLMSFTTWAQNDRYQLYVVHEDHIKDGKMDQHHKGDMDIVKAAKANNMKGMNWITFVADDGRVMYLSPIKNMGELDNNPFGDLEKKMGKEEFDKLFDSYDGTYSKHGDYILRLDNELSYMPDGMTTTPEGENYRRLVFYHIPPEHAEKAEEIAREAKKLYTDKNAKSHYRVYKSGFGNMGSFFMVAASAKSEQEMNSKREETKNLLGKEGETLRKKIEDTFTDIEVVTGHIKPELSYVQN</sequence>
<dbReference type="RefSeq" id="WP_157717333.1">
    <property type="nucleotide sequence ID" value="NZ_LT629745.1"/>
</dbReference>
<evidence type="ECO:0000313" key="3">
    <source>
        <dbReference type="Proteomes" id="UP000198858"/>
    </source>
</evidence>
<dbReference type="EMBL" id="LT629745">
    <property type="protein sequence ID" value="SDR65593.1"/>
    <property type="molecule type" value="Genomic_DNA"/>
</dbReference>
<evidence type="ECO:0000313" key="2">
    <source>
        <dbReference type="EMBL" id="SDR65593.1"/>
    </source>
</evidence>
<protein>
    <submittedName>
        <fullName evidence="2">Uncharacterized protein</fullName>
    </submittedName>
</protein>
<organism evidence="2 3">
    <name type="scientific">Christiangramia echinicola</name>
    <dbReference type="NCBI Taxonomy" id="279359"/>
    <lineage>
        <taxon>Bacteria</taxon>
        <taxon>Pseudomonadati</taxon>
        <taxon>Bacteroidota</taxon>
        <taxon>Flavobacteriia</taxon>
        <taxon>Flavobacteriales</taxon>
        <taxon>Flavobacteriaceae</taxon>
        <taxon>Christiangramia</taxon>
    </lineage>
</organism>
<keyword evidence="3" id="KW-1185">Reference proteome</keyword>
<proteinExistence type="predicted"/>
<dbReference type="STRING" id="1250231.SAMN04488552_0158"/>
<feature type="chain" id="PRO_5009252780" evidence="1">
    <location>
        <begin position="24"/>
        <end position="254"/>
    </location>
</feature>
<gene>
    <name evidence="2" type="ORF">SAMN04488552_0158</name>
</gene>
<keyword evidence="1" id="KW-0732">Signal</keyword>
<dbReference type="Proteomes" id="UP000198858">
    <property type="component" value="Chromosome I"/>
</dbReference>
<feature type="signal peptide" evidence="1">
    <location>
        <begin position="1"/>
        <end position="23"/>
    </location>
</feature>